<dbReference type="EMBL" id="FUXM01000013">
    <property type="protein sequence ID" value="SJZ94392.1"/>
    <property type="molecule type" value="Genomic_DNA"/>
</dbReference>
<sequence length="119" mass="13078">MSKKITPQEIMALALNLLANPNKLNFSVIVSLLEQFGGDMDSETKNKLLTWGKKVDAGGSLSAAELEEVRQLIRQGAASATPERLQLVKTLFTTLQPQFSKMPPAWQQVINLIAEELKG</sequence>
<name>A0A1T4PS58_9FIRM</name>
<reference evidence="2" key="1">
    <citation type="submission" date="2017-02" db="EMBL/GenBank/DDBJ databases">
        <authorList>
            <person name="Varghese N."/>
            <person name="Submissions S."/>
        </authorList>
    </citation>
    <scope>NUCLEOTIDE SEQUENCE [LARGE SCALE GENOMIC DNA]</scope>
    <source>
        <strain evidence="2">DSM 16521</strain>
    </source>
</reference>
<gene>
    <name evidence="1" type="ORF">SAMN02745885_01392</name>
</gene>
<accession>A0A1T4PS58</accession>
<dbReference type="Proteomes" id="UP000189933">
    <property type="component" value="Unassembled WGS sequence"/>
</dbReference>
<evidence type="ECO:0000313" key="1">
    <source>
        <dbReference type="EMBL" id="SJZ94392.1"/>
    </source>
</evidence>
<proteinExistence type="predicted"/>
<evidence type="ECO:0000313" key="2">
    <source>
        <dbReference type="Proteomes" id="UP000189933"/>
    </source>
</evidence>
<dbReference type="RefSeq" id="WP_078665463.1">
    <property type="nucleotide sequence ID" value="NZ_FUXM01000013.1"/>
</dbReference>
<dbReference type="AlphaFoldDB" id="A0A1T4PS58"/>
<protein>
    <submittedName>
        <fullName evidence="1">Uncharacterized protein</fullName>
    </submittedName>
</protein>
<organism evidence="1 2">
    <name type="scientific">Carboxydocella sporoproducens DSM 16521</name>
    <dbReference type="NCBI Taxonomy" id="1121270"/>
    <lineage>
        <taxon>Bacteria</taxon>
        <taxon>Bacillati</taxon>
        <taxon>Bacillota</taxon>
        <taxon>Clostridia</taxon>
        <taxon>Eubacteriales</taxon>
        <taxon>Clostridiales Family XVI. Incertae Sedis</taxon>
        <taxon>Carboxydocella</taxon>
    </lineage>
</organism>
<keyword evidence="2" id="KW-1185">Reference proteome</keyword>